<dbReference type="InterPro" id="IPR027417">
    <property type="entry name" value="P-loop_NTPase"/>
</dbReference>
<dbReference type="GO" id="GO:0006220">
    <property type="term" value="P:pyrimidine nucleotide metabolic process"/>
    <property type="evidence" value="ECO:0007669"/>
    <property type="project" value="UniProtKB-UniRule"/>
</dbReference>
<dbReference type="GO" id="GO:0015949">
    <property type="term" value="P:nucleobase-containing small molecule interconversion"/>
    <property type="evidence" value="ECO:0007669"/>
    <property type="project" value="TreeGrafter"/>
</dbReference>
<evidence type="ECO:0000256" key="3">
    <source>
        <dbReference type="ARBA" id="ARBA00022741"/>
    </source>
</evidence>
<dbReference type="SUPFAM" id="SSF52540">
    <property type="entry name" value="P-loop containing nucleoside triphosphate hydrolases"/>
    <property type="match status" value="1"/>
</dbReference>
<accession>A0A5B7TP70</accession>
<feature type="domain" description="Cytidylate kinase" evidence="9">
    <location>
        <begin position="7"/>
        <end position="224"/>
    </location>
</feature>
<dbReference type="GO" id="GO:0005524">
    <property type="term" value="F:ATP binding"/>
    <property type="evidence" value="ECO:0007669"/>
    <property type="project" value="UniProtKB-UniRule"/>
</dbReference>
<keyword evidence="11" id="KW-1185">Reference proteome</keyword>
<evidence type="ECO:0000259" key="9">
    <source>
        <dbReference type="Pfam" id="PF02224"/>
    </source>
</evidence>
<dbReference type="GO" id="GO:0036430">
    <property type="term" value="F:CMP kinase activity"/>
    <property type="evidence" value="ECO:0007669"/>
    <property type="project" value="RHEA"/>
</dbReference>
<dbReference type="HAMAP" id="MF_00238">
    <property type="entry name" value="Cytidyl_kinase_type1"/>
    <property type="match status" value="1"/>
</dbReference>
<dbReference type="NCBIfam" id="TIGR00017">
    <property type="entry name" value="cmk"/>
    <property type="match status" value="1"/>
</dbReference>
<keyword evidence="3 8" id="KW-0547">Nucleotide-binding</keyword>
<keyword evidence="2 8" id="KW-0808">Transferase</keyword>
<keyword evidence="8" id="KW-0963">Cytoplasm</keyword>
<dbReference type="GO" id="GO:0036431">
    <property type="term" value="F:dCMP kinase activity"/>
    <property type="evidence" value="ECO:0007669"/>
    <property type="project" value="InterPro"/>
</dbReference>
<evidence type="ECO:0000313" key="11">
    <source>
        <dbReference type="Proteomes" id="UP000306229"/>
    </source>
</evidence>
<dbReference type="KEGG" id="fbe:FF125_06035"/>
<organism evidence="10 11">
    <name type="scientific">Aureibaculum algae</name>
    <dbReference type="NCBI Taxonomy" id="2584122"/>
    <lineage>
        <taxon>Bacteria</taxon>
        <taxon>Pseudomonadati</taxon>
        <taxon>Bacteroidota</taxon>
        <taxon>Flavobacteriia</taxon>
        <taxon>Flavobacteriales</taxon>
        <taxon>Flavobacteriaceae</taxon>
        <taxon>Aureibaculum</taxon>
    </lineage>
</organism>
<dbReference type="RefSeq" id="WP_138948922.1">
    <property type="nucleotide sequence ID" value="NZ_CP040749.1"/>
</dbReference>
<dbReference type="InterPro" id="IPR011994">
    <property type="entry name" value="Cytidylate_kinase_dom"/>
</dbReference>
<dbReference type="Pfam" id="PF02224">
    <property type="entry name" value="Cytidylate_kin"/>
    <property type="match status" value="1"/>
</dbReference>
<dbReference type="AlphaFoldDB" id="A0A5B7TP70"/>
<dbReference type="Proteomes" id="UP000306229">
    <property type="component" value="Chromosome"/>
</dbReference>
<evidence type="ECO:0000256" key="7">
    <source>
        <dbReference type="ARBA" id="ARBA00048478"/>
    </source>
</evidence>
<dbReference type="EC" id="2.7.4.25" evidence="8"/>
<gene>
    <name evidence="8" type="primary">cmk</name>
    <name evidence="10" type="ORF">FF125_06035</name>
</gene>
<sequence length="231" mass="26533">MSKKIIIAIDGFSSTGKSTIAKQLAKQLGYAYVDTGAMYRAVTFFAMQHNYVSADFLKEKELIENLKNISLKFKYNEKLKFSEMYLNDKNIEKEIRTMEVSRMVSKVAAISAVRRKLVEQQQEMGKDKGLVMDGRDIGTVVFPDAELKLFMTASAEKRATRRYKELLDKGDKVSFEEVLQNVQQRDHIDSTRKDSPLIQAEDAIEFDNSDMGLKEQFERILNITERYIAKA</sequence>
<dbReference type="OrthoDB" id="9807434at2"/>
<dbReference type="EMBL" id="CP040749">
    <property type="protein sequence ID" value="QCX38010.1"/>
    <property type="molecule type" value="Genomic_DNA"/>
</dbReference>
<evidence type="ECO:0000256" key="2">
    <source>
        <dbReference type="ARBA" id="ARBA00022679"/>
    </source>
</evidence>
<comment type="subcellular location">
    <subcellularLocation>
        <location evidence="8">Cytoplasm</location>
    </subcellularLocation>
</comment>
<reference evidence="10 11" key="1">
    <citation type="submission" date="2019-05" db="EMBL/GenBank/DDBJ databases">
        <title>Algicella ahnfeltiae gen. nov., sp. nov., a novel marine bacterium of the family Flavobacteriaceae isolated from a red alga.</title>
        <authorList>
            <person name="Nedashkovskaya O.I."/>
            <person name="Kukhlevskiy A.D."/>
            <person name="Kim S.-G."/>
            <person name="Zhukova N.V."/>
            <person name="Mikhailov V.V."/>
        </authorList>
    </citation>
    <scope>NUCLEOTIDE SEQUENCE [LARGE SCALE GENOMIC DNA]</scope>
    <source>
        <strain evidence="10 11">10Alg115</strain>
    </source>
</reference>
<comment type="catalytic activity">
    <reaction evidence="6 8">
        <text>dCMP + ATP = dCDP + ADP</text>
        <dbReference type="Rhea" id="RHEA:25094"/>
        <dbReference type="ChEBI" id="CHEBI:30616"/>
        <dbReference type="ChEBI" id="CHEBI:57566"/>
        <dbReference type="ChEBI" id="CHEBI:58593"/>
        <dbReference type="ChEBI" id="CHEBI:456216"/>
        <dbReference type="EC" id="2.7.4.25"/>
    </reaction>
</comment>
<evidence type="ECO:0000256" key="6">
    <source>
        <dbReference type="ARBA" id="ARBA00047615"/>
    </source>
</evidence>
<dbReference type="InterPro" id="IPR003136">
    <property type="entry name" value="Cytidylate_kin"/>
</dbReference>
<evidence type="ECO:0000256" key="4">
    <source>
        <dbReference type="ARBA" id="ARBA00022777"/>
    </source>
</evidence>
<comment type="catalytic activity">
    <reaction evidence="7 8">
        <text>CMP + ATP = CDP + ADP</text>
        <dbReference type="Rhea" id="RHEA:11600"/>
        <dbReference type="ChEBI" id="CHEBI:30616"/>
        <dbReference type="ChEBI" id="CHEBI:58069"/>
        <dbReference type="ChEBI" id="CHEBI:60377"/>
        <dbReference type="ChEBI" id="CHEBI:456216"/>
        <dbReference type="EC" id="2.7.4.25"/>
    </reaction>
</comment>
<protein>
    <recommendedName>
        <fullName evidence="8">Cytidylate kinase</fullName>
        <shortName evidence="8">CK</shortName>
        <ecNumber evidence="8">2.7.4.25</ecNumber>
    </recommendedName>
    <alternativeName>
        <fullName evidence="8">Cytidine monophosphate kinase</fullName>
        <shortName evidence="8">CMP kinase</shortName>
    </alternativeName>
</protein>
<feature type="binding site" evidence="8">
    <location>
        <begin position="11"/>
        <end position="19"/>
    </location>
    <ligand>
        <name>ATP</name>
        <dbReference type="ChEBI" id="CHEBI:30616"/>
    </ligand>
</feature>
<evidence type="ECO:0000256" key="1">
    <source>
        <dbReference type="ARBA" id="ARBA00009427"/>
    </source>
</evidence>
<dbReference type="CDD" id="cd02020">
    <property type="entry name" value="CMPK"/>
    <property type="match status" value="1"/>
</dbReference>
<proteinExistence type="inferred from homology"/>
<name>A0A5B7TP70_9FLAO</name>
<keyword evidence="5 8" id="KW-0067">ATP-binding</keyword>
<dbReference type="GO" id="GO:0005829">
    <property type="term" value="C:cytosol"/>
    <property type="evidence" value="ECO:0007669"/>
    <property type="project" value="TreeGrafter"/>
</dbReference>
<dbReference type="PANTHER" id="PTHR21299">
    <property type="entry name" value="CYTIDYLATE KINASE/PANTOATE-BETA-ALANINE LIGASE"/>
    <property type="match status" value="1"/>
</dbReference>
<evidence type="ECO:0000256" key="5">
    <source>
        <dbReference type="ARBA" id="ARBA00022840"/>
    </source>
</evidence>
<evidence type="ECO:0000256" key="8">
    <source>
        <dbReference type="HAMAP-Rule" id="MF_00238"/>
    </source>
</evidence>
<keyword evidence="4 8" id="KW-0418">Kinase</keyword>
<dbReference type="Gene3D" id="3.40.50.300">
    <property type="entry name" value="P-loop containing nucleotide triphosphate hydrolases"/>
    <property type="match status" value="1"/>
</dbReference>
<dbReference type="PANTHER" id="PTHR21299:SF2">
    <property type="entry name" value="CYTIDYLATE KINASE"/>
    <property type="match status" value="1"/>
</dbReference>
<evidence type="ECO:0000313" key="10">
    <source>
        <dbReference type="EMBL" id="QCX38010.1"/>
    </source>
</evidence>
<comment type="similarity">
    <text evidence="1 8">Belongs to the cytidylate kinase family. Type 1 subfamily.</text>
</comment>